<dbReference type="OrthoDB" id="7391761at2"/>
<keyword evidence="3" id="KW-1185">Reference proteome</keyword>
<keyword evidence="1" id="KW-1133">Transmembrane helix</keyword>
<dbReference type="Proteomes" id="UP000284322">
    <property type="component" value="Unassembled WGS sequence"/>
</dbReference>
<name>A0A419QYP3_9SPHN</name>
<reference evidence="2 3" key="1">
    <citation type="submission" date="2018-09" db="EMBL/GenBank/DDBJ databases">
        <title>Altererythrobacter sp.Ery1 and Ery12, the genome sequencing of novel strains in genus Alterythrobacter.</title>
        <authorList>
            <person name="Cheng H."/>
            <person name="Wu Y.-H."/>
            <person name="Fang C."/>
            <person name="Xu X.-W."/>
        </authorList>
    </citation>
    <scope>NUCLEOTIDE SEQUENCE [LARGE SCALE GENOMIC DNA]</scope>
    <source>
        <strain evidence="2 3">Ery12</strain>
    </source>
</reference>
<sequence length="88" mass="9748">MVLVVIFMLGIGNFAVHKAVLESRHPLLGRMPWYVHMLGGRGTLVTEFLVLLAAMLLAANGWPWLGWVYAGYSALNLIGAWLILSNRV</sequence>
<keyword evidence="1" id="KW-0812">Transmembrane</keyword>
<feature type="transmembrane region" description="Helical" evidence="1">
    <location>
        <begin position="33"/>
        <end position="58"/>
    </location>
</feature>
<proteinExistence type="predicted"/>
<accession>A0A419QYP3</accession>
<evidence type="ECO:0000313" key="3">
    <source>
        <dbReference type="Proteomes" id="UP000284322"/>
    </source>
</evidence>
<keyword evidence="1" id="KW-0472">Membrane</keyword>
<protein>
    <submittedName>
        <fullName evidence="2">Uncharacterized protein</fullName>
    </submittedName>
</protein>
<gene>
    <name evidence="2" type="ORF">D6858_14245</name>
</gene>
<comment type="caution">
    <text evidence="2">The sequence shown here is derived from an EMBL/GenBank/DDBJ whole genome shotgun (WGS) entry which is preliminary data.</text>
</comment>
<organism evidence="2 3">
    <name type="scientific">Tsuneonella suprasediminis</name>
    <dbReference type="NCBI Taxonomy" id="2306996"/>
    <lineage>
        <taxon>Bacteria</taxon>
        <taxon>Pseudomonadati</taxon>
        <taxon>Pseudomonadota</taxon>
        <taxon>Alphaproteobacteria</taxon>
        <taxon>Sphingomonadales</taxon>
        <taxon>Erythrobacteraceae</taxon>
        <taxon>Tsuneonella</taxon>
    </lineage>
</organism>
<feature type="transmembrane region" description="Helical" evidence="1">
    <location>
        <begin position="64"/>
        <end position="84"/>
    </location>
</feature>
<evidence type="ECO:0000313" key="2">
    <source>
        <dbReference type="EMBL" id="RJX65712.1"/>
    </source>
</evidence>
<evidence type="ECO:0000256" key="1">
    <source>
        <dbReference type="SAM" id="Phobius"/>
    </source>
</evidence>
<dbReference type="RefSeq" id="WP_120112710.1">
    <property type="nucleotide sequence ID" value="NZ_RAHJ01000022.1"/>
</dbReference>
<dbReference type="AlphaFoldDB" id="A0A419QYP3"/>
<dbReference type="EMBL" id="RAHJ01000022">
    <property type="protein sequence ID" value="RJX65712.1"/>
    <property type="molecule type" value="Genomic_DNA"/>
</dbReference>